<accession>A0A382TGI4</accession>
<evidence type="ECO:0008006" key="3">
    <source>
        <dbReference type="Google" id="ProtNLM"/>
    </source>
</evidence>
<evidence type="ECO:0000313" key="2">
    <source>
        <dbReference type="EMBL" id="SVD21229.1"/>
    </source>
</evidence>
<dbReference type="Gene3D" id="3.40.50.300">
    <property type="entry name" value="P-loop containing nucleotide triphosphate hydrolases"/>
    <property type="match status" value="1"/>
</dbReference>
<evidence type="ECO:0000256" key="1">
    <source>
        <dbReference type="ARBA" id="ARBA00022679"/>
    </source>
</evidence>
<organism evidence="2">
    <name type="scientific">marine metagenome</name>
    <dbReference type="NCBI Taxonomy" id="408172"/>
    <lineage>
        <taxon>unclassified sequences</taxon>
        <taxon>metagenomes</taxon>
        <taxon>ecological metagenomes</taxon>
    </lineage>
</organism>
<dbReference type="GO" id="GO:0005794">
    <property type="term" value="C:Golgi apparatus"/>
    <property type="evidence" value="ECO:0007669"/>
    <property type="project" value="UniProtKB-ARBA"/>
</dbReference>
<dbReference type="PANTHER" id="PTHR12788">
    <property type="entry name" value="PROTEIN-TYROSINE SULFOTRANSFERASE 2"/>
    <property type="match status" value="1"/>
</dbReference>
<dbReference type="Pfam" id="PF13469">
    <property type="entry name" value="Sulfotransfer_3"/>
    <property type="match status" value="1"/>
</dbReference>
<sequence length="239" mass="27867">KKIIFILGMPRSGTTLVEQIISNHKNVYGGGEIPILGQVFFEKFKNNNQLNKNNEISINFYNELIDIQKKYIEQISIIDNSQKVFTDKAPLNFRWIGFILSLFPNSKIIHCKRNKIDNCWSIYKNNFAGSINFSNNLEDLGFFHNLYEELMSFWNNKFKDKIYNLSYEDLVSNPDAQIKLLIKFCGLDWDPNCLESHKNTKTIKTVSFAQARKPIYKSSVNSSSKYFKYLNKLKSVLKS</sequence>
<dbReference type="InterPro" id="IPR027417">
    <property type="entry name" value="P-loop_NTPase"/>
</dbReference>
<dbReference type="InterPro" id="IPR026634">
    <property type="entry name" value="TPST-like"/>
</dbReference>
<gene>
    <name evidence="2" type="ORF">METZ01_LOCUS374083</name>
</gene>
<dbReference type="EMBL" id="UINC01136452">
    <property type="protein sequence ID" value="SVD21229.1"/>
    <property type="molecule type" value="Genomic_DNA"/>
</dbReference>
<dbReference type="AlphaFoldDB" id="A0A382TGI4"/>
<name>A0A382TGI4_9ZZZZ</name>
<dbReference type="GO" id="GO:0008476">
    <property type="term" value="F:protein-tyrosine sulfotransferase activity"/>
    <property type="evidence" value="ECO:0007669"/>
    <property type="project" value="InterPro"/>
</dbReference>
<reference evidence="2" key="1">
    <citation type="submission" date="2018-05" db="EMBL/GenBank/DDBJ databases">
        <authorList>
            <person name="Lanie J.A."/>
            <person name="Ng W.-L."/>
            <person name="Kazmierczak K.M."/>
            <person name="Andrzejewski T.M."/>
            <person name="Davidsen T.M."/>
            <person name="Wayne K.J."/>
            <person name="Tettelin H."/>
            <person name="Glass J.I."/>
            <person name="Rusch D."/>
            <person name="Podicherti R."/>
            <person name="Tsui H.-C.T."/>
            <person name="Winkler M.E."/>
        </authorList>
    </citation>
    <scope>NUCLEOTIDE SEQUENCE</scope>
</reference>
<feature type="non-terminal residue" evidence="2">
    <location>
        <position position="1"/>
    </location>
</feature>
<proteinExistence type="predicted"/>
<keyword evidence="1" id="KW-0808">Transferase</keyword>
<dbReference type="SUPFAM" id="SSF52540">
    <property type="entry name" value="P-loop containing nucleoside triphosphate hydrolases"/>
    <property type="match status" value="1"/>
</dbReference>
<protein>
    <recommendedName>
        <fullName evidence="3">Sulfotransferase domain-containing protein</fullName>
    </recommendedName>
</protein>
<dbReference type="PANTHER" id="PTHR12788:SF10">
    <property type="entry name" value="PROTEIN-TYROSINE SULFOTRANSFERASE"/>
    <property type="match status" value="1"/>
</dbReference>